<comment type="caution">
    <text evidence="1">The sequence shown here is derived from an EMBL/GenBank/DDBJ whole genome shotgun (WGS) entry which is preliminary data.</text>
</comment>
<keyword evidence="2" id="KW-1185">Reference proteome</keyword>
<evidence type="ECO:0000313" key="2">
    <source>
        <dbReference type="Proteomes" id="UP001500459"/>
    </source>
</evidence>
<evidence type="ECO:0008006" key="3">
    <source>
        <dbReference type="Google" id="ProtNLM"/>
    </source>
</evidence>
<protein>
    <recommendedName>
        <fullName evidence="3">MerR family transcriptional regulator</fullName>
    </recommendedName>
</protein>
<accession>A0ABP7XDE2</accession>
<sequence>MTEEHLISLKDFCVYHELEFSFIHTLGEMGLISIISSQQTSFIRNEELPKLEQILLFHRELEINLEGVEVIMRLLKKVNTIQEEMNILRNKLGFYERG</sequence>
<evidence type="ECO:0000313" key="1">
    <source>
        <dbReference type="EMBL" id="GAA4112489.1"/>
    </source>
</evidence>
<reference evidence="2" key="1">
    <citation type="journal article" date="2019" name="Int. J. Syst. Evol. Microbiol.">
        <title>The Global Catalogue of Microorganisms (GCM) 10K type strain sequencing project: providing services to taxonomists for standard genome sequencing and annotation.</title>
        <authorList>
            <consortium name="The Broad Institute Genomics Platform"/>
            <consortium name="The Broad Institute Genome Sequencing Center for Infectious Disease"/>
            <person name="Wu L."/>
            <person name="Ma J."/>
        </authorList>
    </citation>
    <scope>NUCLEOTIDE SEQUENCE [LARGE SCALE GENOMIC DNA]</scope>
    <source>
        <strain evidence="2">JCM 17106</strain>
    </source>
</reference>
<organism evidence="1 2">
    <name type="scientific">Aquimarina addita</name>
    <dbReference type="NCBI Taxonomy" id="870485"/>
    <lineage>
        <taxon>Bacteria</taxon>
        <taxon>Pseudomonadati</taxon>
        <taxon>Bacteroidota</taxon>
        <taxon>Flavobacteriia</taxon>
        <taxon>Flavobacteriales</taxon>
        <taxon>Flavobacteriaceae</taxon>
        <taxon>Aquimarina</taxon>
    </lineage>
</organism>
<dbReference type="Pfam" id="PF13591">
    <property type="entry name" value="MerR_2"/>
    <property type="match status" value="1"/>
</dbReference>
<dbReference type="EMBL" id="BAABCW010000003">
    <property type="protein sequence ID" value="GAA4112489.1"/>
    <property type="molecule type" value="Genomic_DNA"/>
</dbReference>
<dbReference type="Gene3D" id="1.10.1660.10">
    <property type="match status" value="1"/>
</dbReference>
<dbReference type="RefSeq" id="WP_344925446.1">
    <property type="nucleotide sequence ID" value="NZ_BAABCW010000003.1"/>
</dbReference>
<gene>
    <name evidence="1" type="ORF">GCM10022393_10970</name>
</gene>
<dbReference type="Proteomes" id="UP001500459">
    <property type="component" value="Unassembled WGS sequence"/>
</dbReference>
<proteinExistence type="predicted"/>
<name>A0ABP7XDE2_9FLAO</name>